<proteinExistence type="predicted"/>
<protein>
    <recommendedName>
        <fullName evidence="4">PH domain-containing protein</fullName>
    </recommendedName>
</protein>
<comment type="caution">
    <text evidence="2">The sequence shown here is derived from an EMBL/GenBank/DDBJ whole genome shotgun (WGS) entry which is preliminary data.</text>
</comment>
<evidence type="ECO:0008006" key="4">
    <source>
        <dbReference type="Google" id="ProtNLM"/>
    </source>
</evidence>
<dbReference type="RefSeq" id="WP_367990811.1">
    <property type="nucleotide sequence ID" value="NZ_JBFPJR010000001.1"/>
</dbReference>
<feature type="transmembrane region" description="Helical" evidence="1">
    <location>
        <begin position="22"/>
        <end position="44"/>
    </location>
</feature>
<name>A0ABV3ST86_9ACTN</name>
<keyword evidence="1" id="KW-0472">Membrane</keyword>
<accession>A0ABV3ST86</accession>
<keyword evidence="1" id="KW-0812">Transmembrane</keyword>
<gene>
    <name evidence="2" type="ORF">AB3X52_00885</name>
</gene>
<evidence type="ECO:0000313" key="2">
    <source>
        <dbReference type="EMBL" id="MEX0426155.1"/>
    </source>
</evidence>
<evidence type="ECO:0000256" key="1">
    <source>
        <dbReference type="SAM" id="Phobius"/>
    </source>
</evidence>
<organism evidence="2 3">
    <name type="scientific">Nocardioides eburneus</name>
    <dbReference type="NCBI Taxonomy" id="3231482"/>
    <lineage>
        <taxon>Bacteria</taxon>
        <taxon>Bacillati</taxon>
        <taxon>Actinomycetota</taxon>
        <taxon>Actinomycetes</taxon>
        <taxon>Propionibacteriales</taxon>
        <taxon>Nocardioidaceae</taxon>
        <taxon>Nocardioides</taxon>
    </lineage>
</organism>
<dbReference type="Proteomes" id="UP001556631">
    <property type="component" value="Unassembled WGS sequence"/>
</dbReference>
<dbReference type="EMBL" id="JBFPJR010000001">
    <property type="protein sequence ID" value="MEX0426155.1"/>
    <property type="molecule type" value="Genomic_DNA"/>
</dbReference>
<reference evidence="2 3" key="1">
    <citation type="submission" date="2024-07" db="EMBL/GenBank/DDBJ databases">
        <authorList>
            <person name="Lee S."/>
            <person name="Kang M."/>
        </authorList>
    </citation>
    <scope>NUCLEOTIDE SEQUENCE [LARGE SCALE GENOMIC DNA]</scope>
    <source>
        <strain evidence="2 3">DS6</strain>
    </source>
</reference>
<feature type="transmembrane region" description="Helical" evidence="1">
    <location>
        <begin position="50"/>
        <end position="69"/>
    </location>
</feature>
<evidence type="ECO:0000313" key="3">
    <source>
        <dbReference type="Proteomes" id="UP001556631"/>
    </source>
</evidence>
<sequence length="162" mass="16938">MSAQGSTDLTHYHLAGPIAARFLGVSVVALAVLVFVATAVVGLAGLDFGWLLLAAVVGLVAVLSFGWWLRTKAYVVRATPQGYSVRLVRGAGVREARWSDVAEVATTTAHGSPCLILRLKDGGTTTIPVAILAIDREEFVNEVKARLSASVRAAGGGGRRRG</sequence>
<keyword evidence="1" id="KW-1133">Transmembrane helix</keyword>
<keyword evidence="3" id="KW-1185">Reference proteome</keyword>